<keyword evidence="2" id="KW-1185">Reference proteome</keyword>
<dbReference type="OrthoDB" id="2788229at2759"/>
<name>A0A5C3MPD5_9AGAR</name>
<gene>
    <name evidence="1" type="ORF">BDQ12DRAFT_163337</name>
</gene>
<evidence type="ECO:0008006" key="3">
    <source>
        <dbReference type="Google" id="ProtNLM"/>
    </source>
</evidence>
<dbReference type="EMBL" id="ML213591">
    <property type="protein sequence ID" value="TFK43061.1"/>
    <property type="molecule type" value="Genomic_DNA"/>
</dbReference>
<protein>
    <recommendedName>
        <fullName evidence="3">F-box domain-containing protein</fullName>
    </recommendedName>
</protein>
<dbReference type="AlphaFoldDB" id="A0A5C3MPD5"/>
<proteinExistence type="predicted"/>
<evidence type="ECO:0000313" key="2">
    <source>
        <dbReference type="Proteomes" id="UP000308652"/>
    </source>
</evidence>
<sequence>MSSSTANIPRLPQDICDSIIDLLYNDRWSLSACSLVCSDWTPKAQYHFFYEIRLRLVHEFHAFHKLLTISAKHLANLPKNLIICFDELFPYWRTADRATVYYSTAADRVLPKILLLLPNLRSLSLTITFDYAWWSWEYTTPPLKRAIAQVLQLPTLSHFDMRHWLIGPRCFAALIAHSQALGHLGLYRVYMVDSDNLPDPSDEVKIRCPHDLSLYWRPSDDHISWDISVFNIRNKFWNYSHPISPPTNFTSISVILICCIHSWLIYDIVLYSGTHRSQWEDGIFSSGFVALYRA</sequence>
<reference evidence="1 2" key="1">
    <citation type="journal article" date="2019" name="Nat. Ecol. Evol.">
        <title>Megaphylogeny resolves global patterns of mushroom evolution.</title>
        <authorList>
            <person name="Varga T."/>
            <person name="Krizsan K."/>
            <person name="Foldi C."/>
            <person name="Dima B."/>
            <person name="Sanchez-Garcia M."/>
            <person name="Sanchez-Ramirez S."/>
            <person name="Szollosi G.J."/>
            <person name="Szarkandi J.G."/>
            <person name="Papp V."/>
            <person name="Albert L."/>
            <person name="Andreopoulos W."/>
            <person name="Angelini C."/>
            <person name="Antonin V."/>
            <person name="Barry K.W."/>
            <person name="Bougher N.L."/>
            <person name="Buchanan P."/>
            <person name="Buyck B."/>
            <person name="Bense V."/>
            <person name="Catcheside P."/>
            <person name="Chovatia M."/>
            <person name="Cooper J."/>
            <person name="Damon W."/>
            <person name="Desjardin D."/>
            <person name="Finy P."/>
            <person name="Geml J."/>
            <person name="Haridas S."/>
            <person name="Hughes K."/>
            <person name="Justo A."/>
            <person name="Karasinski D."/>
            <person name="Kautmanova I."/>
            <person name="Kiss B."/>
            <person name="Kocsube S."/>
            <person name="Kotiranta H."/>
            <person name="LaButti K.M."/>
            <person name="Lechner B.E."/>
            <person name="Liimatainen K."/>
            <person name="Lipzen A."/>
            <person name="Lukacs Z."/>
            <person name="Mihaltcheva S."/>
            <person name="Morgado L.N."/>
            <person name="Niskanen T."/>
            <person name="Noordeloos M.E."/>
            <person name="Ohm R.A."/>
            <person name="Ortiz-Santana B."/>
            <person name="Ovrebo C."/>
            <person name="Racz N."/>
            <person name="Riley R."/>
            <person name="Savchenko A."/>
            <person name="Shiryaev A."/>
            <person name="Soop K."/>
            <person name="Spirin V."/>
            <person name="Szebenyi C."/>
            <person name="Tomsovsky M."/>
            <person name="Tulloss R.E."/>
            <person name="Uehling J."/>
            <person name="Grigoriev I.V."/>
            <person name="Vagvolgyi C."/>
            <person name="Papp T."/>
            <person name="Martin F.M."/>
            <person name="Miettinen O."/>
            <person name="Hibbett D.S."/>
            <person name="Nagy L.G."/>
        </authorList>
    </citation>
    <scope>NUCLEOTIDE SEQUENCE [LARGE SCALE GENOMIC DNA]</scope>
    <source>
        <strain evidence="1 2">CBS 166.37</strain>
    </source>
</reference>
<dbReference type="STRING" id="68775.A0A5C3MPD5"/>
<dbReference type="Proteomes" id="UP000308652">
    <property type="component" value="Unassembled WGS sequence"/>
</dbReference>
<evidence type="ECO:0000313" key="1">
    <source>
        <dbReference type="EMBL" id="TFK43061.1"/>
    </source>
</evidence>
<accession>A0A5C3MPD5</accession>
<organism evidence="1 2">
    <name type="scientific">Crucibulum laeve</name>
    <dbReference type="NCBI Taxonomy" id="68775"/>
    <lineage>
        <taxon>Eukaryota</taxon>
        <taxon>Fungi</taxon>
        <taxon>Dikarya</taxon>
        <taxon>Basidiomycota</taxon>
        <taxon>Agaricomycotina</taxon>
        <taxon>Agaricomycetes</taxon>
        <taxon>Agaricomycetidae</taxon>
        <taxon>Agaricales</taxon>
        <taxon>Agaricineae</taxon>
        <taxon>Nidulariaceae</taxon>
        <taxon>Crucibulum</taxon>
    </lineage>
</organism>